<organism evidence="1 2">
    <name type="scientific">Paraclostridium bifermentans</name>
    <name type="common">Clostridium bifermentans</name>
    <dbReference type="NCBI Taxonomy" id="1490"/>
    <lineage>
        <taxon>Bacteria</taxon>
        <taxon>Bacillati</taxon>
        <taxon>Bacillota</taxon>
        <taxon>Clostridia</taxon>
        <taxon>Peptostreptococcales</taxon>
        <taxon>Peptostreptococcaceae</taxon>
        <taxon>Paraclostridium</taxon>
    </lineage>
</organism>
<name>A0A5P3XK39_PARBF</name>
<dbReference type="Proteomes" id="UP000326961">
    <property type="component" value="Chromosome"/>
</dbReference>
<keyword evidence="1" id="KW-0378">Hydrolase</keyword>
<dbReference type="GO" id="GO:0016787">
    <property type="term" value="F:hydrolase activity"/>
    <property type="evidence" value="ECO:0007669"/>
    <property type="project" value="UniProtKB-KW"/>
</dbReference>
<dbReference type="Gene3D" id="3.20.20.80">
    <property type="entry name" value="Glycosidases"/>
    <property type="match status" value="1"/>
</dbReference>
<protein>
    <submittedName>
        <fullName evidence="1">Hydrolase</fullName>
    </submittedName>
</protein>
<dbReference type="EMBL" id="CP032452">
    <property type="protein sequence ID" value="QEZ70749.1"/>
    <property type="molecule type" value="Genomic_DNA"/>
</dbReference>
<accession>A0A5P3XK39</accession>
<evidence type="ECO:0000313" key="2">
    <source>
        <dbReference type="Proteomes" id="UP000326961"/>
    </source>
</evidence>
<dbReference type="AlphaFoldDB" id="A0A5P3XK39"/>
<dbReference type="SUPFAM" id="SSF51445">
    <property type="entry name" value="(Trans)glycosidases"/>
    <property type="match status" value="1"/>
</dbReference>
<dbReference type="InterPro" id="IPR055151">
    <property type="entry name" value="GH113"/>
</dbReference>
<reference evidence="1 2" key="1">
    <citation type="submission" date="2018-09" db="EMBL/GenBank/DDBJ databases">
        <title>A clostridial neurotoxin that targets Anopheles mosquitoes.</title>
        <authorList>
            <person name="Contreras E."/>
            <person name="Masuyer G."/>
            <person name="Qureshi N."/>
            <person name="Chawla S."/>
            <person name="Lim H.L."/>
            <person name="Chen J."/>
            <person name="Stenmark P."/>
            <person name="Gill S."/>
        </authorList>
    </citation>
    <scope>NUCLEOTIDE SEQUENCE [LARGE SCALE GENOMIC DNA]</scope>
    <source>
        <strain evidence="1 2">Cbm</strain>
    </source>
</reference>
<dbReference type="InterPro" id="IPR017853">
    <property type="entry name" value="GH"/>
</dbReference>
<sequence length="345" mass="40207">MILKKVIILTLILALCGGIVAYRHNKEEVPDKLNSVNLSTDYEIDQALQDIKMLNANTVNVPIVIKIPSLESNKMIIDEYSKNKAIQIIKILKENNKTVILEAFPWIDNGSKYETEYNPKDKEQFFNDWKSILSELIDEVAVPCKVDIINTASNFSKLEPYEQHWCDIIDFTKKRFKGLVTYKTSWWYTAKWDLKSKELYNKKLNNKLFSKVDFISIAAYFELSDKPINTVEELVKCINSSTVNNRNQNIKQEIKNFANKYNKKIFLGELGFPRLEYAATHPWNNNVSDLVNGDEQSRCFNAYKIVFDDEKYIKGFSIFAVGEKGKDKMFYPSKESINFIKLWYE</sequence>
<dbReference type="Pfam" id="PF22612">
    <property type="entry name" value="GH113"/>
    <property type="match status" value="1"/>
</dbReference>
<evidence type="ECO:0000313" key="1">
    <source>
        <dbReference type="EMBL" id="QEZ70749.1"/>
    </source>
</evidence>
<proteinExistence type="predicted"/>
<gene>
    <name evidence="1" type="ORF">D4A35_15365</name>
</gene>